<keyword evidence="1" id="KW-0812">Transmembrane</keyword>
<feature type="transmembrane region" description="Helical" evidence="1">
    <location>
        <begin position="12"/>
        <end position="34"/>
    </location>
</feature>
<evidence type="ECO:0000256" key="1">
    <source>
        <dbReference type="SAM" id="Phobius"/>
    </source>
</evidence>
<dbReference type="EMBL" id="VOSK01000375">
    <property type="protein sequence ID" value="MPR30472.1"/>
    <property type="molecule type" value="Genomic_DNA"/>
</dbReference>
<dbReference type="AlphaFoldDB" id="A0A5N7MU14"/>
<organism evidence="2 3">
    <name type="scientific">Microvirga tunisiensis</name>
    <dbReference type="NCBI Taxonomy" id="2108360"/>
    <lineage>
        <taxon>Bacteria</taxon>
        <taxon>Pseudomonadati</taxon>
        <taxon>Pseudomonadota</taxon>
        <taxon>Alphaproteobacteria</taxon>
        <taxon>Hyphomicrobiales</taxon>
        <taxon>Methylobacteriaceae</taxon>
        <taxon>Microvirga</taxon>
    </lineage>
</organism>
<protein>
    <submittedName>
        <fullName evidence="2">Uncharacterized protein</fullName>
    </submittedName>
</protein>
<sequence>MDQYIGGQMTIAAIVQALAALIGFPVIMFQLYLLRRNIRGATQDRLYAHYMEICKLFMGKPHLRPYFY</sequence>
<dbReference type="Proteomes" id="UP000403266">
    <property type="component" value="Unassembled WGS sequence"/>
</dbReference>
<reference evidence="2 3" key="1">
    <citation type="journal article" date="2019" name="Syst. Appl. Microbiol.">
        <title>Microvirga tunisiensis sp. nov., a root nodule symbiotic bacterium isolated from Lupinus micranthus and L. luteus grown in Northern Tunisia.</title>
        <authorList>
            <person name="Msaddak A."/>
            <person name="Rejili M."/>
            <person name="Duran D."/>
            <person name="Mars M."/>
            <person name="Palacios J.M."/>
            <person name="Ruiz-Argueso T."/>
            <person name="Rey L."/>
            <person name="Imperial J."/>
        </authorList>
    </citation>
    <scope>NUCLEOTIDE SEQUENCE [LARGE SCALE GENOMIC DNA]</scope>
    <source>
        <strain evidence="2 3">Lmie10</strain>
    </source>
</reference>
<accession>A0A5N7MU14</accession>
<comment type="caution">
    <text evidence="2">The sequence shown here is derived from an EMBL/GenBank/DDBJ whole genome shotgun (WGS) entry which is preliminary data.</text>
</comment>
<proteinExistence type="predicted"/>
<name>A0A5N7MU14_9HYPH</name>
<keyword evidence="1" id="KW-1133">Transmembrane helix</keyword>
<dbReference type="RefSeq" id="WP_152717310.1">
    <property type="nucleotide sequence ID" value="NZ_VOSJ01000409.1"/>
</dbReference>
<keyword evidence="1" id="KW-0472">Membrane</keyword>
<gene>
    <name evidence="2" type="ORF">FS320_37045</name>
</gene>
<keyword evidence="3" id="KW-1185">Reference proteome</keyword>
<evidence type="ECO:0000313" key="2">
    <source>
        <dbReference type="EMBL" id="MPR30472.1"/>
    </source>
</evidence>
<evidence type="ECO:0000313" key="3">
    <source>
        <dbReference type="Proteomes" id="UP000403266"/>
    </source>
</evidence>